<dbReference type="Proteomes" id="UP000054078">
    <property type="component" value="Unassembled WGS sequence"/>
</dbReference>
<evidence type="ECO:0000256" key="1">
    <source>
        <dbReference type="ARBA" id="ARBA00004651"/>
    </source>
</evidence>
<evidence type="ECO:0000256" key="4">
    <source>
        <dbReference type="ARBA" id="ARBA00023136"/>
    </source>
</evidence>
<protein>
    <recommendedName>
        <fullName evidence="7">Major facilitator superfamily (MFS) profile domain-containing protein</fullName>
    </recommendedName>
</protein>
<dbReference type="InterPro" id="IPR050327">
    <property type="entry name" value="Proton-linked_MCT"/>
</dbReference>
<dbReference type="PROSITE" id="PS50850">
    <property type="entry name" value="MFS"/>
    <property type="match status" value="1"/>
</dbReference>
<dbReference type="STRING" id="1299998.AUL39_07315"/>
<sequence length="452" mass="48333">MSVEQATAQKPEHEAPTTEQITKETAKKYGTCTVIAAWLAVFCLFGYRSSFSIMQSSLMEGMSWTSTQASLGYCFMMTFYAITAYFSGGLIDKKGTRPAYAIGAICCFLGFFLTSFIPEGASWSFPVYLVTYGVFAGVGTGMLWVSSTISCRKWYVGTEYGTKWGLAFMGAPMAQLLLTIVVSPILKGAGWSAGMKVLSVIMAVMLLIAAAVAKPMPDKVGAQPFGLDSLPKKKTDAAAKPAHVWTVGEAFKTRALWCDIFAFMFAVMGEFLIWSQIVRYFTVDLGWTQPSLLGMPLANVIYMVIGLAGIFTMPLTGRASDALVKRMGVERPARRIMLVVSPLFGIAGVLLALSGSLPVVIVGMVLLAVYWGIEPGGAAGYAGTVFGGASLGKIWGLATLIIMGIGPSFGTFMGAFLFDTFQSYVPALYFGIGAYVVSTISALLLPGKVEGE</sequence>
<gene>
    <name evidence="8" type="ORF">AUL39_07315</name>
</gene>
<feature type="region of interest" description="Disordered" evidence="5">
    <location>
        <begin position="1"/>
        <end position="21"/>
    </location>
</feature>
<dbReference type="InterPro" id="IPR020846">
    <property type="entry name" value="MFS_dom"/>
</dbReference>
<evidence type="ECO:0000313" key="8">
    <source>
        <dbReference type="EMBL" id="KUH58024.1"/>
    </source>
</evidence>
<feature type="transmembrane region" description="Helical" evidence="6">
    <location>
        <begin position="359"/>
        <end position="382"/>
    </location>
</feature>
<feature type="transmembrane region" description="Helical" evidence="6">
    <location>
        <begin position="166"/>
        <end position="186"/>
    </location>
</feature>
<feature type="domain" description="Major facilitator superfamily (MFS) profile" evidence="7">
    <location>
        <begin position="33"/>
        <end position="450"/>
    </location>
</feature>
<dbReference type="Pfam" id="PF07690">
    <property type="entry name" value="MFS_1"/>
    <property type="match status" value="1"/>
</dbReference>
<keyword evidence="2 6" id="KW-0812">Transmembrane</keyword>
<dbReference type="GO" id="GO:0022857">
    <property type="term" value="F:transmembrane transporter activity"/>
    <property type="evidence" value="ECO:0007669"/>
    <property type="project" value="InterPro"/>
</dbReference>
<dbReference type="InterPro" id="IPR011701">
    <property type="entry name" value="MFS"/>
</dbReference>
<dbReference type="EMBL" id="LOJF01000010">
    <property type="protein sequence ID" value="KUH58024.1"/>
    <property type="molecule type" value="Genomic_DNA"/>
</dbReference>
<evidence type="ECO:0000256" key="2">
    <source>
        <dbReference type="ARBA" id="ARBA00022692"/>
    </source>
</evidence>
<feature type="transmembrane region" description="Helical" evidence="6">
    <location>
        <begin position="123"/>
        <end position="145"/>
    </location>
</feature>
<evidence type="ECO:0000313" key="9">
    <source>
        <dbReference type="Proteomes" id="UP000054078"/>
    </source>
</evidence>
<feature type="transmembrane region" description="Helical" evidence="6">
    <location>
        <begin position="67"/>
        <end position="87"/>
    </location>
</feature>
<reference evidence="8 9" key="1">
    <citation type="submission" date="2015-12" db="EMBL/GenBank/DDBJ databases">
        <title>Draft Genome Sequence of Olsenella scatoligenes SK9K4T; a Producer of 3-Methylindole- (skatole) and 4-Methylphenol- (p-cresol) Isolated from Pig Feces.</title>
        <authorList>
            <person name="Li X."/>
            <person name="Borg B."/>
            <person name="Canibe N."/>
        </authorList>
    </citation>
    <scope>NUCLEOTIDE SEQUENCE [LARGE SCALE GENOMIC DNA]</scope>
    <source>
        <strain evidence="8 9">SK9K4</strain>
    </source>
</reference>
<feature type="transmembrane region" description="Helical" evidence="6">
    <location>
        <begin position="192"/>
        <end position="213"/>
    </location>
</feature>
<evidence type="ECO:0000256" key="6">
    <source>
        <dbReference type="SAM" id="Phobius"/>
    </source>
</evidence>
<feature type="transmembrane region" description="Helical" evidence="6">
    <location>
        <begin position="394"/>
        <end position="418"/>
    </location>
</feature>
<evidence type="ECO:0000256" key="3">
    <source>
        <dbReference type="ARBA" id="ARBA00022989"/>
    </source>
</evidence>
<dbReference type="OrthoDB" id="146345at2"/>
<name>A0A100YUP6_TRASO</name>
<feature type="transmembrane region" description="Helical" evidence="6">
    <location>
        <begin position="424"/>
        <end position="445"/>
    </location>
</feature>
<accession>A0A100YUP6</accession>
<feature type="transmembrane region" description="Helical" evidence="6">
    <location>
        <begin position="29"/>
        <end position="47"/>
    </location>
</feature>
<feature type="transmembrane region" description="Helical" evidence="6">
    <location>
        <begin position="99"/>
        <end position="117"/>
    </location>
</feature>
<dbReference type="Gene3D" id="1.20.1250.20">
    <property type="entry name" value="MFS general substrate transporter like domains"/>
    <property type="match status" value="2"/>
</dbReference>
<dbReference type="SUPFAM" id="SSF103473">
    <property type="entry name" value="MFS general substrate transporter"/>
    <property type="match status" value="1"/>
</dbReference>
<organism evidence="8 9">
    <name type="scientific">Tractidigestivibacter scatoligenes</name>
    <name type="common">Olsenella scatoligenes</name>
    <dbReference type="NCBI Taxonomy" id="1299998"/>
    <lineage>
        <taxon>Bacteria</taxon>
        <taxon>Bacillati</taxon>
        <taxon>Actinomycetota</taxon>
        <taxon>Coriobacteriia</taxon>
        <taxon>Coriobacteriales</taxon>
        <taxon>Atopobiaceae</taxon>
        <taxon>Tractidigestivibacter</taxon>
    </lineage>
</organism>
<feature type="compositionally biased region" description="Basic and acidic residues" evidence="5">
    <location>
        <begin position="10"/>
        <end position="21"/>
    </location>
</feature>
<keyword evidence="9" id="KW-1185">Reference proteome</keyword>
<feature type="transmembrane region" description="Helical" evidence="6">
    <location>
        <begin position="256"/>
        <end position="277"/>
    </location>
</feature>
<dbReference type="PANTHER" id="PTHR11360:SF284">
    <property type="entry name" value="EG:103B4.3 PROTEIN-RELATED"/>
    <property type="match status" value="1"/>
</dbReference>
<dbReference type="PANTHER" id="PTHR11360">
    <property type="entry name" value="MONOCARBOXYLATE TRANSPORTER"/>
    <property type="match status" value="1"/>
</dbReference>
<proteinExistence type="predicted"/>
<keyword evidence="3 6" id="KW-1133">Transmembrane helix</keyword>
<dbReference type="GO" id="GO:0005886">
    <property type="term" value="C:plasma membrane"/>
    <property type="evidence" value="ECO:0007669"/>
    <property type="project" value="UniProtKB-SubCell"/>
</dbReference>
<evidence type="ECO:0000259" key="7">
    <source>
        <dbReference type="PROSITE" id="PS50850"/>
    </source>
</evidence>
<feature type="transmembrane region" description="Helical" evidence="6">
    <location>
        <begin position="297"/>
        <end position="315"/>
    </location>
</feature>
<keyword evidence="4 6" id="KW-0472">Membrane</keyword>
<comment type="caution">
    <text evidence="8">The sequence shown here is derived from an EMBL/GenBank/DDBJ whole genome shotgun (WGS) entry which is preliminary data.</text>
</comment>
<comment type="subcellular location">
    <subcellularLocation>
        <location evidence="1">Cell membrane</location>
        <topology evidence="1">Multi-pass membrane protein</topology>
    </subcellularLocation>
</comment>
<evidence type="ECO:0000256" key="5">
    <source>
        <dbReference type="SAM" id="MobiDB-lite"/>
    </source>
</evidence>
<dbReference type="AlphaFoldDB" id="A0A100YUP6"/>
<dbReference type="RefSeq" id="WP_059054955.1">
    <property type="nucleotide sequence ID" value="NZ_LOJF01000010.1"/>
</dbReference>
<dbReference type="InterPro" id="IPR036259">
    <property type="entry name" value="MFS_trans_sf"/>
</dbReference>